<accession>A0A811VEY0</accession>
<dbReference type="Proteomes" id="UP000606786">
    <property type="component" value="Unassembled WGS sequence"/>
</dbReference>
<dbReference type="Gene3D" id="3.30.420.10">
    <property type="entry name" value="Ribonuclease H-like superfamily/Ribonuclease H"/>
    <property type="match status" value="1"/>
</dbReference>
<reference evidence="1" key="1">
    <citation type="submission" date="2020-11" db="EMBL/GenBank/DDBJ databases">
        <authorList>
            <person name="Whitehead M."/>
        </authorList>
    </citation>
    <scope>NUCLEOTIDE SEQUENCE</scope>
    <source>
        <strain evidence="1">EGII</strain>
    </source>
</reference>
<gene>
    <name evidence="1" type="ORF">CCAP1982_LOCUS21612</name>
</gene>
<comment type="caution">
    <text evidence="1">The sequence shown here is derived from an EMBL/GenBank/DDBJ whole genome shotgun (WGS) entry which is preliminary data.</text>
</comment>
<evidence type="ECO:0000313" key="2">
    <source>
        <dbReference type="Proteomes" id="UP000606786"/>
    </source>
</evidence>
<sequence length="101" mass="11946">MSEIHSERLTFPAEGRPQLENFWLNGCKSKQICRFCCEDQPEELQELTMHTEKVTVWYGLWAGGIIGPYFFKDDENRKVTVNAERYREMISNFFFAQNARS</sequence>
<proteinExistence type="predicted"/>
<organism evidence="1 2">
    <name type="scientific">Ceratitis capitata</name>
    <name type="common">Mediterranean fruit fly</name>
    <name type="synonym">Tephritis capitata</name>
    <dbReference type="NCBI Taxonomy" id="7213"/>
    <lineage>
        <taxon>Eukaryota</taxon>
        <taxon>Metazoa</taxon>
        <taxon>Ecdysozoa</taxon>
        <taxon>Arthropoda</taxon>
        <taxon>Hexapoda</taxon>
        <taxon>Insecta</taxon>
        <taxon>Pterygota</taxon>
        <taxon>Neoptera</taxon>
        <taxon>Endopterygota</taxon>
        <taxon>Diptera</taxon>
        <taxon>Brachycera</taxon>
        <taxon>Muscomorpha</taxon>
        <taxon>Tephritoidea</taxon>
        <taxon>Tephritidae</taxon>
        <taxon>Ceratitis</taxon>
        <taxon>Ceratitis</taxon>
    </lineage>
</organism>
<dbReference type="AlphaFoldDB" id="A0A811VEY0"/>
<dbReference type="EMBL" id="CAJHJT010000056">
    <property type="protein sequence ID" value="CAD7013554.1"/>
    <property type="molecule type" value="Genomic_DNA"/>
</dbReference>
<keyword evidence="2" id="KW-1185">Reference proteome</keyword>
<dbReference type="InterPro" id="IPR036397">
    <property type="entry name" value="RNaseH_sf"/>
</dbReference>
<name>A0A811VEY0_CERCA</name>
<evidence type="ECO:0000313" key="1">
    <source>
        <dbReference type="EMBL" id="CAD7013554.1"/>
    </source>
</evidence>
<dbReference type="GO" id="GO:0003676">
    <property type="term" value="F:nucleic acid binding"/>
    <property type="evidence" value="ECO:0007669"/>
    <property type="project" value="InterPro"/>
</dbReference>
<protein>
    <submittedName>
        <fullName evidence="1">(Mediterranean fruit fly) hypothetical protein</fullName>
    </submittedName>
</protein>